<dbReference type="SUPFAM" id="SSF81383">
    <property type="entry name" value="F-box domain"/>
    <property type="match status" value="1"/>
</dbReference>
<dbReference type="EMBL" id="JARJLG010000222">
    <property type="protein sequence ID" value="KAJ7726156.1"/>
    <property type="molecule type" value="Genomic_DNA"/>
</dbReference>
<evidence type="ECO:0000313" key="1">
    <source>
        <dbReference type="EMBL" id="KAJ7726156.1"/>
    </source>
</evidence>
<protein>
    <recommendedName>
        <fullName evidence="3">F-box domain-containing protein</fullName>
    </recommendedName>
</protein>
<gene>
    <name evidence="1" type="ORF">DFH07DRAFT_970604</name>
</gene>
<proteinExistence type="predicted"/>
<organism evidence="1 2">
    <name type="scientific">Mycena maculata</name>
    <dbReference type="NCBI Taxonomy" id="230809"/>
    <lineage>
        <taxon>Eukaryota</taxon>
        <taxon>Fungi</taxon>
        <taxon>Dikarya</taxon>
        <taxon>Basidiomycota</taxon>
        <taxon>Agaricomycotina</taxon>
        <taxon>Agaricomycetes</taxon>
        <taxon>Agaricomycetidae</taxon>
        <taxon>Agaricales</taxon>
        <taxon>Marasmiineae</taxon>
        <taxon>Mycenaceae</taxon>
        <taxon>Mycena</taxon>
    </lineage>
</organism>
<dbReference type="InterPro" id="IPR036047">
    <property type="entry name" value="F-box-like_dom_sf"/>
</dbReference>
<evidence type="ECO:0000313" key="2">
    <source>
        <dbReference type="Proteomes" id="UP001215280"/>
    </source>
</evidence>
<accession>A0AAD7HQR4</accession>
<dbReference type="AlphaFoldDB" id="A0AAD7HQR4"/>
<comment type="caution">
    <text evidence="1">The sequence shown here is derived from an EMBL/GenBank/DDBJ whole genome shotgun (WGS) entry which is preliminary data.</text>
</comment>
<sequence length="396" mass="43198">MNTFPTELIEQVIDNLSDDAFSIASCGLVCRQWTPRSRYHLFATPLDLQFSPLPGFSKGRTEPDIKALKALARSPVQTFAPFVRALNVMGPIGDIYPTLMDLAPLANIATLTVVCNGNGRSIAIPPELEHLLRAVPLAFPRVRALHLIGGEFTLAQLTALACGFPALDALYLDPVRWAFEDSTHRAAPRARPLPASVRTLDMGAGTGFYAVLPWIIAHGAPPALDTLCIETTSISIKDFAGLRDVLRVLGPTLRHLELFFITRDVDAWWSKRKAVYITQYLTLAHNPALRSVRCGVVPRYGAEICSALIASVLPTLCAPALHCIALLLDRAGRAVYAPHGDALLLVPWGDLDRLVAARPSVARLEVLHDLYPADEVLVTGALPRCEARGIVFFRPE</sequence>
<reference evidence="1" key="1">
    <citation type="submission" date="2023-03" db="EMBL/GenBank/DDBJ databases">
        <title>Massive genome expansion in bonnet fungi (Mycena s.s.) driven by repeated elements and novel gene families across ecological guilds.</title>
        <authorList>
            <consortium name="Lawrence Berkeley National Laboratory"/>
            <person name="Harder C.B."/>
            <person name="Miyauchi S."/>
            <person name="Viragh M."/>
            <person name="Kuo A."/>
            <person name="Thoen E."/>
            <person name="Andreopoulos B."/>
            <person name="Lu D."/>
            <person name="Skrede I."/>
            <person name="Drula E."/>
            <person name="Henrissat B."/>
            <person name="Morin E."/>
            <person name="Kohler A."/>
            <person name="Barry K."/>
            <person name="LaButti K."/>
            <person name="Morin E."/>
            <person name="Salamov A."/>
            <person name="Lipzen A."/>
            <person name="Mereny Z."/>
            <person name="Hegedus B."/>
            <person name="Baldrian P."/>
            <person name="Stursova M."/>
            <person name="Weitz H."/>
            <person name="Taylor A."/>
            <person name="Grigoriev I.V."/>
            <person name="Nagy L.G."/>
            <person name="Martin F."/>
            <person name="Kauserud H."/>
        </authorList>
    </citation>
    <scope>NUCLEOTIDE SEQUENCE</scope>
    <source>
        <strain evidence="1">CBHHK188m</strain>
    </source>
</reference>
<keyword evidence="2" id="KW-1185">Reference proteome</keyword>
<name>A0AAD7HQR4_9AGAR</name>
<dbReference type="Proteomes" id="UP001215280">
    <property type="component" value="Unassembled WGS sequence"/>
</dbReference>
<evidence type="ECO:0008006" key="3">
    <source>
        <dbReference type="Google" id="ProtNLM"/>
    </source>
</evidence>